<dbReference type="RefSeq" id="WP_345244783.1">
    <property type="nucleotide sequence ID" value="NZ_BAABHD010000030.1"/>
</dbReference>
<evidence type="ECO:0000313" key="2">
    <source>
        <dbReference type="EMBL" id="GAA4458581.1"/>
    </source>
</evidence>
<comment type="caution">
    <text evidence="2">The sequence shown here is derived from an EMBL/GenBank/DDBJ whole genome shotgun (WGS) entry which is preliminary data.</text>
</comment>
<keyword evidence="3" id="KW-1185">Reference proteome</keyword>
<dbReference type="PANTHER" id="PTHR33360:SF2">
    <property type="entry name" value="TRANSPOSASE FOR INSERTION SEQUENCE ELEMENT IS200"/>
    <property type="match status" value="1"/>
</dbReference>
<evidence type="ECO:0000313" key="3">
    <source>
        <dbReference type="Proteomes" id="UP001501175"/>
    </source>
</evidence>
<dbReference type="SMART" id="SM01321">
    <property type="entry name" value="Y1_Tnp"/>
    <property type="match status" value="1"/>
</dbReference>
<protein>
    <submittedName>
        <fullName evidence="2">IS200/IS605 family transposase</fullName>
    </submittedName>
</protein>
<dbReference type="NCBIfam" id="NF033573">
    <property type="entry name" value="transpos_IS200"/>
    <property type="match status" value="1"/>
</dbReference>
<organism evidence="2 3">
    <name type="scientific">Nibrella saemangeumensis</name>
    <dbReference type="NCBI Taxonomy" id="1084526"/>
    <lineage>
        <taxon>Bacteria</taxon>
        <taxon>Pseudomonadati</taxon>
        <taxon>Bacteroidota</taxon>
        <taxon>Cytophagia</taxon>
        <taxon>Cytophagales</taxon>
        <taxon>Spirosomataceae</taxon>
        <taxon>Nibrella</taxon>
    </lineage>
</organism>
<dbReference type="Proteomes" id="UP001501175">
    <property type="component" value="Unassembled WGS sequence"/>
</dbReference>
<accession>A0ABP8MZ45</accession>
<feature type="domain" description="Transposase IS200-like" evidence="1">
    <location>
        <begin position="5"/>
        <end position="119"/>
    </location>
</feature>
<sequence length="150" mass="17388">MSHSKTKLWIHAVFSTKARQPQIRQTIRFQVYIILTKQLTDLGSHVAAIGGVEDYVHILFQLDPRFSVADVMKQVKGGSSHEINQRHLLSTKFAWQTGYGAFSISETNVERVIQYIRNQEEHHRTVPFAAEYERFLHHYGLNDVPEQANR</sequence>
<gene>
    <name evidence="2" type="primary">tnpA_2</name>
    <name evidence="2" type="ORF">GCM10023189_31070</name>
</gene>
<dbReference type="Gene3D" id="3.30.70.1290">
    <property type="entry name" value="Transposase IS200-like"/>
    <property type="match status" value="1"/>
</dbReference>
<reference evidence="3" key="1">
    <citation type="journal article" date="2019" name="Int. J. Syst. Evol. Microbiol.">
        <title>The Global Catalogue of Microorganisms (GCM) 10K type strain sequencing project: providing services to taxonomists for standard genome sequencing and annotation.</title>
        <authorList>
            <consortium name="The Broad Institute Genomics Platform"/>
            <consortium name="The Broad Institute Genome Sequencing Center for Infectious Disease"/>
            <person name="Wu L."/>
            <person name="Ma J."/>
        </authorList>
    </citation>
    <scope>NUCLEOTIDE SEQUENCE [LARGE SCALE GENOMIC DNA]</scope>
    <source>
        <strain evidence="3">JCM 17927</strain>
    </source>
</reference>
<dbReference type="InterPro" id="IPR036515">
    <property type="entry name" value="Transposase_17_sf"/>
</dbReference>
<dbReference type="EMBL" id="BAABHD010000030">
    <property type="protein sequence ID" value="GAA4458581.1"/>
    <property type="molecule type" value="Genomic_DNA"/>
</dbReference>
<dbReference type="PANTHER" id="PTHR33360">
    <property type="entry name" value="TRANSPOSASE FOR INSERTION SEQUENCE ELEMENT IS200"/>
    <property type="match status" value="1"/>
</dbReference>
<name>A0ABP8MZ45_9BACT</name>
<evidence type="ECO:0000259" key="1">
    <source>
        <dbReference type="SMART" id="SM01321"/>
    </source>
</evidence>
<dbReference type="SUPFAM" id="SSF143422">
    <property type="entry name" value="Transposase IS200-like"/>
    <property type="match status" value="1"/>
</dbReference>
<dbReference type="InterPro" id="IPR002686">
    <property type="entry name" value="Transposase_17"/>
</dbReference>
<proteinExistence type="predicted"/>
<dbReference type="Pfam" id="PF01797">
    <property type="entry name" value="Y1_Tnp"/>
    <property type="match status" value="1"/>
</dbReference>